<proteinExistence type="predicted"/>
<reference evidence="2" key="1">
    <citation type="journal article" date="2019" name="Int. J. Syst. Evol. Microbiol.">
        <title>The Global Catalogue of Microorganisms (GCM) 10K type strain sequencing project: providing services to taxonomists for standard genome sequencing and annotation.</title>
        <authorList>
            <consortium name="The Broad Institute Genomics Platform"/>
            <consortium name="The Broad Institute Genome Sequencing Center for Infectious Disease"/>
            <person name="Wu L."/>
            <person name="Ma J."/>
        </authorList>
    </citation>
    <scope>NUCLEOTIDE SEQUENCE [LARGE SCALE GENOMIC DNA]</scope>
    <source>
        <strain evidence="2">CGMCC 1.12404</strain>
    </source>
</reference>
<comment type="caution">
    <text evidence="1">The sequence shown here is derived from an EMBL/GenBank/DDBJ whole genome shotgun (WGS) entry which is preliminary data.</text>
</comment>
<organism evidence="1 2">
    <name type="scientific">Kroppenstedtia guangzhouensis</name>
    <dbReference type="NCBI Taxonomy" id="1274356"/>
    <lineage>
        <taxon>Bacteria</taxon>
        <taxon>Bacillati</taxon>
        <taxon>Bacillota</taxon>
        <taxon>Bacilli</taxon>
        <taxon>Bacillales</taxon>
        <taxon>Thermoactinomycetaceae</taxon>
        <taxon>Kroppenstedtia</taxon>
    </lineage>
</organism>
<dbReference type="Proteomes" id="UP000617979">
    <property type="component" value="Unassembled WGS sequence"/>
</dbReference>
<protein>
    <recommendedName>
        <fullName evidence="3">Glyoxalase/Bleomycin resistance protein/Dioxygenase superfamily protein</fullName>
    </recommendedName>
</protein>
<evidence type="ECO:0000313" key="1">
    <source>
        <dbReference type="EMBL" id="GGA44115.1"/>
    </source>
</evidence>
<dbReference type="Gene3D" id="3.10.180.10">
    <property type="entry name" value="2,3-Dihydroxybiphenyl 1,2-Dioxygenase, domain 1"/>
    <property type="match status" value="1"/>
</dbReference>
<dbReference type="RefSeq" id="WP_188431771.1">
    <property type="nucleotide sequence ID" value="NZ_BMEX01000004.1"/>
</dbReference>
<evidence type="ECO:0000313" key="2">
    <source>
        <dbReference type="Proteomes" id="UP000617979"/>
    </source>
</evidence>
<dbReference type="SUPFAM" id="SSF54593">
    <property type="entry name" value="Glyoxalase/Bleomycin resistance protein/Dihydroxybiphenyl dioxygenase"/>
    <property type="match status" value="1"/>
</dbReference>
<dbReference type="EMBL" id="BMEX01000004">
    <property type="protein sequence ID" value="GGA44115.1"/>
    <property type="molecule type" value="Genomic_DNA"/>
</dbReference>
<gene>
    <name evidence="1" type="ORF">GCM10007416_16580</name>
</gene>
<accession>A0ABQ1GHR9</accession>
<evidence type="ECO:0008006" key="3">
    <source>
        <dbReference type="Google" id="ProtNLM"/>
    </source>
</evidence>
<name>A0ABQ1GHR9_9BACL</name>
<sequence>MKKNIEREMGVGFDVNLRVMEKGWPAEIPLQERNWGMADFRVLDPDGDYLRITSPKY</sequence>
<dbReference type="InterPro" id="IPR029068">
    <property type="entry name" value="Glyas_Bleomycin-R_OHBP_Dase"/>
</dbReference>
<keyword evidence="2" id="KW-1185">Reference proteome</keyword>